<gene>
    <name evidence="3" type="ORF">LOD99_10559</name>
</gene>
<dbReference type="AlphaFoldDB" id="A0AAV7KHE7"/>
<dbReference type="InterPro" id="IPR050952">
    <property type="entry name" value="TRIM-NHL_E3_ligases"/>
</dbReference>
<dbReference type="Proteomes" id="UP001165289">
    <property type="component" value="Unassembled WGS sequence"/>
</dbReference>
<sequence>MATANSLESIFSVDYKSKIQPVFSVCIRGENLCGPKGVTIDNTTGDICIADCWNNCVKVFDCNGQIMFKFGDEDGEGKMYRPDGLAICRDRLLISQRNKSILNYQVNGELVSIIGKPGKGDLEFDYPRGLTFDESNGELYICDSNNHRIQILSKELSYKTQFGQDNLKSPLDV</sequence>
<evidence type="ECO:0000256" key="1">
    <source>
        <dbReference type="ARBA" id="ARBA00022737"/>
    </source>
</evidence>
<dbReference type="InterPro" id="IPR011042">
    <property type="entry name" value="6-blade_b-propeller_TolB-like"/>
</dbReference>
<accession>A0AAV7KHE7</accession>
<dbReference type="GO" id="GO:0061630">
    <property type="term" value="F:ubiquitin protein ligase activity"/>
    <property type="evidence" value="ECO:0007669"/>
    <property type="project" value="TreeGrafter"/>
</dbReference>
<name>A0AAV7KHE7_9METZ</name>
<dbReference type="PANTHER" id="PTHR24104:SF25">
    <property type="entry name" value="PROTEIN LIN-41"/>
    <property type="match status" value="1"/>
</dbReference>
<dbReference type="Gene3D" id="2.120.10.30">
    <property type="entry name" value="TolB, C-terminal domain"/>
    <property type="match status" value="2"/>
</dbReference>
<protein>
    <submittedName>
        <fullName evidence="3">RING finger protein nhl-1-like</fullName>
    </submittedName>
</protein>
<feature type="repeat" description="NHL" evidence="2">
    <location>
        <begin position="111"/>
        <end position="155"/>
    </location>
</feature>
<dbReference type="EMBL" id="JAKMXF010000042">
    <property type="protein sequence ID" value="KAI6660115.1"/>
    <property type="molecule type" value="Genomic_DNA"/>
</dbReference>
<feature type="repeat" description="NHL" evidence="2">
    <location>
        <begin position="22"/>
        <end position="63"/>
    </location>
</feature>
<keyword evidence="4" id="KW-1185">Reference proteome</keyword>
<evidence type="ECO:0000256" key="2">
    <source>
        <dbReference type="PROSITE-ProRule" id="PRU00504"/>
    </source>
</evidence>
<dbReference type="SUPFAM" id="SSF63829">
    <property type="entry name" value="Calcium-dependent phosphotriesterase"/>
    <property type="match status" value="1"/>
</dbReference>
<dbReference type="GO" id="GO:0008270">
    <property type="term" value="F:zinc ion binding"/>
    <property type="evidence" value="ECO:0007669"/>
    <property type="project" value="UniProtKB-KW"/>
</dbReference>
<keyword evidence="1" id="KW-0677">Repeat</keyword>
<comment type="caution">
    <text evidence="3">The sequence shown here is derived from an EMBL/GenBank/DDBJ whole genome shotgun (WGS) entry which is preliminary data.</text>
</comment>
<dbReference type="CDD" id="cd05819">
    <property type="entry name" value="NHL"/>
    <property type="match status" value="1"/>
</dbReference>
<dbReference type="InterPro" id="IPR001258">
    <property type="entry name" value="NHL_repeat"/>
</dbReference>
<evidence type="ECO:0000313" key="4">
    <source>
        <dbReference type="Proteomes" id="UP001165289"/>
    </source>
</evidence>
<proteinExistence type="predicted"/>
<dbReference type="PANTHER" id="PTHR24104">
    <property type="entry name" value="E3 UBIQUITIN-PROTEIN LIGASE NHLRC1-RELATED"/>
    <property type="match status" value="1"/>
</dbReference>
<dbReference type="GO" id="GO:0043161">
    <property type="term" value="P:proteasome-mediated ubiquitin-dependent protein catabolic process"/>
    <property type="evidence" value="ECO:0007669"/>
    <property type="project" value="TreeGrafter"/>
</dbReference>
<dbReference type="GO" id="GO:0000209">
    <property type="term" value="P:protein polyubiquitination"/>
    <property type="evidence" value="ECO:0007669"/>
    <property type="project" value="TreeGrafter"/>
</dbReference>
<organism evidence="3 4">
    <name type="scientific">Oopsacas minuta</name>
    <dbReference type="NCBI Taxonomy" id="111878"/>
    <lineage>
        <taxon>Eukaryota</taxon>
        <taxon>Metazoa</taxon>
        <taxon>Porifera</taxon>
        <taxon>Hexactinellida</taxon>
        <taxon>Hexasterophora</taxon>
        <taxon>Lyssacinosida</taxon>
        <taxon>Leucopsacidae</taxon>
        <taxon>Oopsacas</taxon>
    </lineage>
</organism>
<dbReference type="Pfam" id="PF01436">
    <property type="entry name" value="NHL"/>
    <property type="match status" value="2"/>
</dbReference>
<reference evidence="3 4" key="1">
    <citation type="journal article" date="2023" name="BMC Biol.">
        <title>The compact genome of the sponge Oopsacas minuta (Hexactinellida) is lacking key metazoan core genes.</title>
        <authorList>
            <person name="Santini S."/>
            <person name="Schenkelaars Q."/>
            <person name="Jourda C."/>
            <person name="Duchesne M."/>
            <person name="Belahbib H."/>
            <person name="Rocher C."/>
            <person name="Selva M."/>
            <person name="Riesgo A."/>
            <person name="Vervoort M."/>
            <person name="Leys S.P."/>
            <person name="Kodjabachian L."/>
            <person name="Le Bivic A."/>
            <person name="Borchiellini C."/>
            <person name="Claverie J.M."/>
            <person name="Renard E."/>
        </authorList>
    </citation>
    <scope>NUCLEOTIDE SEQUENCE [LARGE SCALE GENOMIC DNA]</scope>
    <source>
        <strain evidence="3">SPO-2</strain>
    </source>
</reference>
<evidence type="ECO:0000313" key="3">
    <source>
        <dbReference type="EMBL" id="KAI6660115.1"/>
    </source>
</evidence>
<dbReference type="PROSITE" id="PS51125">
    <property type="entry name" value="NHL"/>
    <property type="match status" value="2"/>
</dbReference>